<protein>
    <submittedName>
        <fullName evidence="1">Uncharacterized protein</fullName>
    </submittedName>
</protein>
<dbReference type="EMBL" id="KQ085918">
    <property type="protein sequence ID" value="KLO16298.1"/>
    <property type="molecule type" value="Genomic_DNA"/>
</dbReference>
<keyword evidence="2" id="KW-1185">Reference proteome</keyword>
<evidence type="ECO:0000313" key="2">
    <source>
        <dbReference type="Proteomes" id="UP000053477"/>
    </source>
</evidence>
<evidence type="ECO:0000313" key="1">
    <source>
        <dbReference type="EMBL" id="KLO16298.1"/>
    </source>
</evidence>
<organism evidence="1 2">
    <name type="scientific">Schizopora paradoxa</name>
    <dbReference type="NCBI Taxonomy" id="27342"/>
    <lineage>
        <taxon>Eukaryota</taxon>
        <taxon>Fungi</taxon>
        <taxon>Dikarya</taxon>
        <taxon>Basidiomycota</taxon>
        <taxon>Agaricomycotina</taxon>
        <taxon>Agaricomycetes</taxon>
        <taxon>Hymenochaetales</taxon>
        <taxon>Schizoporaceae</taxon>
        <taxon>Schizopora</taxon>
    </lineage>
</organism>
<dbReference type="InParanoid" id="A0A0H2S3H4"/>
<name>A0A0H2S3H4_9AGAM</name>
<dbReference type="AlphaFoldDB" id="A0A0H2S3H4"/>
<dbReference type="Proteomes" id="UP000053477">
    <property type="component" value="Unassembled WGS sequence"/>
</dbReference>
<gene>
    <name evidence="1" type="ORF">SCHPADRAFT_222728</name>
</gene>
<reference evidence="1 2" key="1">
    <citation type="submission" date="2015-04" db="EMBL/GenBank/DDBJ databases">
        <title>Complete genome sequence of Schizopora paradoxa KUC8140, a cosmopolitan wood degrader in East Asia.</title>
        <authorList>
            <consortium name="DOE Joint Genome Institute"/>
            <person name="Min B."/>
            <person name="Park H."/>
            <person name="Jang Y."/>
            <person name="Kim J.-J."/>
            <person name="Kim K.H."/>
            <person name="Pangilinan J."/>
            <person name="Lipzen A."/>
            <person name="Riley R."/>
            <person name="Grigoriev I.V."/>
            <person name="Spatafora J.W."/>
            <person name="Choi I.-G."/>
        </authorList>
    </citation>
    <scope>NUCLEOTIDE SEQUENCE [LARGE SCALE GENOMIC DNA]</scope>
    <source>
        <strain evidence="1 2">KUC8140</strain>
    </source>
</reference>
<proteinExistence type="predicted"/>
<accession>A0A0H2S3H4</accession>
<sequence>MARICRRLSRVWFVVVRYRRRSSWSSRNVADCRRAMSSASVPIVLFNEPPHRLQCSNCQLLFSQERTQSASFVSCEMNRLSNVLRSGTSLASTDDKLNDGVVIMG</sequence>